<dbReference type="InParanoid" id="D6TRT5"/>
<evidence type="ECO:0000256" key="1">
    <source>
        <dbReference type="SAM" id="MobiDB-lite"/>
    </source>
</evidence>
<keyword evidence="3" id="KW-1185">Reference proteome</keyword>
<accession>D6TRT5</accession>
<comment type="caution">
    <text evidence="2">The sequence shown here is derived from an EMBL/GenBank/DDBJ whole genome shotgun (WGS) entry which is preliminary data.</text>
</comment>
<dbReference type="EMBL" id="ADVG01000002">
    <property type="protein sequence ID" value="EFH87865.1"/>
    <property type="molecule type" value="Genomic_DNA"/>
</dbReference>
<evidence type="ECO:0000313" key="3">
    <source>
        <dbReference type="Proteomes" id="UP000004508"/>
    </source>
</evidence>
<dbReference type="AlphaFoldDB" id="D6TRT5"/>
<gene>
    <name evidence="2" type="ORF">Krac_9216</name>
</gene>
<organism evidence="2 3">
    <name type="scientific">Ktedonobacter racemifer DSM 44963</name>
    <dbReference type="NCBI Taxonomy" id="485913"/>
    <lineage>
        <taxon>Bacteria</taxon>
        <taxon>Bacillati</taxon>
        <taxon>Chloroflexota</taxon>
        <taxon>Ktedonobacteria</taxon>
        <taxon>Ktedonobacterales</taxon>
        <taxon>Ktedonobacteraceae</taxon>
        <taxon>Ktedonobacter</taxon>
    </lineage>
</organism>
<name>D6TRT5_KTERA</name>
<sequence>MDRRACPFNVPIPLPADGKILEYGRSIQPLNDTISRRSIFSMSDRSNQGQGGEEQLPPLDPNFRPLTRTERRNLWLKEYGEQDIALQFWVKLAEQTDQEFPVMFQMHGQLVFGQMISTLAYARFHVELYEGMYRQEDPDTADFLREFYTNLVPPADQPEIGPAGLPVLYEYVHLRDITIISGGHKTKLPYWRGRVSAVEAFVLGATTE</sequence>
<evidence type="ECO:0000313" key="2">
    <source>
        <dbReference type="EMBL" id="EFH87865.1"/>
    </source>
</evidence>
<protein>
    <submittedName>
        <fullName evidence="2">Uncharacterized protein</fullName>
    </submittedName>
</protein>
<reference evidence="2 3" key="1">
    <citation type="journal article" date="2011" name="Stand. Genomic Sci.">
        <title>Non-contiguous finished genome sequence and contextual data of the filamentous soil bacterium Ktedonobacter racemifer type strain (SOSP1-21).</title>
        <authorList>
            <person name="Chang Y.J."/>
            <person name="Land M."/>
            <person name="Hauser L."/>
            <person name="Chertkov O."/>
            <person name="Del Rio T.G."/>
            <person name="Nolan M."/>
            <person name="Copeland A."/>
            <person name="Tice H."/>
            <person name="Cheng J.F."/>
            <person name="Lucas S."/>
            <person name="Han C."/>
            <person name="Goodwin L."/>
            <person name="Pitluck S."/>
            <person name="Ivanova N."/>
            <person name="Ovchinikova G."/>
            <person name="Pati A."/>
            <person name="Chen A."/>
            <person name="Palaniappan K."/>
            <person name="Mavromatis K."/>
            <person name="Liolios K."/>
            <person name="Brettin T."/>
            <person name="Fiebig A."/>
            <person name="Rohde M."/>
            <person name="Abt B."/>
            <person name="Goker M."/>
            <person name="Detter J.C."/>
            <person name="Woyke T."/>
            <person name="Bristow J."/>
            <person name="Eisen J.A."/>
            <person name="Markowitz V."/>
            <person name="Hugenholtz P."/>
            <person name="Kyrpides N.C."/>
            <person name="Klenk H.P."/>
            <person name="Lapidus A."/>
        </authorList>
    </citation>
    <scope>NUCLEOTIDE SEQUENCE [LARGE SCALE GENOMIC DNA]</scope>
    <source>
        <strain evidence="3">DSM 44963</strain>
    </source>
</reference>
<dbReference type="Proteomes" id="UP000004508">
    <property type="component" value="Unassembled WGS sequence"/>
</dbReference>
<proteinExistence type="predicted"/>
<feature type="region of interest" description="Disordered" evidence="1">
    <location>
        <begin position="43"/>
        <end position="63"/>
    </location>
</feature>